<proteinExistence type="inferred from homology"/>
<comment type="similarity">
    <text evidence="1 3">Belongs to the Nudix hydrolase family.</text>
</comment>
<evidence type="ECO:0000256" key="2">
    <source>
        <dbReference type="ARBA" id="ARBA00022801"/>
    </source>
</evidence>
<sequence>MNDQEGRLTPARIGHILEGLALDGLHYAENEYDRSRYGRILELARALGHVPEDAPLLSKVVPVTPKVGVDGAVMDGETILLIQRKDSQKWALPGGAVEVGERPSEAVIREVEEETGIRIQPDNVVGVFDNWMDRRVMSHHLYHIVIRAHKTGGTINPQPEEVLAAGWFNVSQLPPADLFHPGHYDRVLKSLRGLVGAVD</sequence>
<accession>A0A2T2WSY6</accession>
<dbReference type="Gene3D" id="3.90.79.10">
    <property type="entry name" value="Nucleoside Triphosphate Pyrophosphohydrolase"/>
    <property type="match status" value="1"/>
</dbReference>
<evidence type="ECO:0000259" key="4">
    <source>
        <dbReference type="PROSITE" id="PS51462"/>
    </source>
</evidence>
<gene>
    <name evidence="5" type="ORF">C7B43_16990</name>
</gene>
<keyword evidence="2 3" id="KW-0378">Hydrolase</keyword>
<dbReference type="PROSITE" id="PS51462">
    <property type="entry name" value="NUDIX"/>
    <property type="match status" value="1"/>
</dbReference>
<evidence type="ECO:0000256" key="1">
    <source>
        <dbReference type="ARBA" id="ARBA00005582"/>
    </source>
</evidence>
<dbReference type="PANTHER" id="PTHR43736:SF1">
    <property type="entry name" value="DIHYDRONEOPTERIN TRIPHOSPHATE DIPHOSPHATASE"/>
    <property type="match status" value="1"/>
</dbReference>
<evidence type="ECO:0000256" key="3">
    <source>
        <dbReference type="RuleBase" id="RU003476"/>
    </source>
</evidence>
<protein>
    <recommendedName>
        <fullName evidence="4">Nudix hydrolase domain-containing protein</fullName>
    </recommendedName>
</protein>
<dbReference type="InterPro" id="IPR015797">
    <property type="entry name" value="NUDIX_hydrolase-like_dom_sf"/>
</dbReference>
<dbReference type="Gene3D" id="6.10.250.1120">
    <property type="match status" value="1"/>
</dbReference>
<reference evidence="5 6" key="1">
    <citation type="journal article" date="2014" name="BMC Genomics">
        <title>Comparison of environmental and isolate Sulfobacillus genomes reveals diverse carbon, sulfur, nitrogen, and hydrogen metabolisms.</title>
        <authorList>
            <person name="Justice N.B."/>
            <person name="Norman A."/>
            <person name="Brown C.T."/>
            <person name="Singh A."/>
            <person name="Thomas B.C."/>
            <person name="Banfield J.F."/>
        </authorList>
    </citation>
    <scope>NUCLEOTIDE SEQUENCE [LARGE SCALE GENOMIC DNA]</scope>
    <source>
        <strain evidence="5">AMDSBA1</strain>
    </source>
</reference>
<dbReference type="SUPFAM" id="SSF55811">
    <property type="entry name" value="Nudix"/>
    <property type="match status" value="1"/>
</dbReference>
<dbReference type="InterPro" id="IPR000086">
    <property type="entry name" value="NUDIX_hydrolase_dom"/>
</dbReference>
<comment type="caution">
    <text evidence="5">The sequence shown here is derived from an EMBL/GenBank/DDBJ whole genome shotgun (WGS) entry which is preliminary data.</text>
</comment>
<dbReference type="Pfam" id="PF00293">
    <property type="entry name" value="NUDIX"/>
    <property type="match status" value="1"/>
</dbReference>
<evidence type="ECO:0000313" key="5">
    <source>
        <dbReference type="EMBL" id="PSR25347.1"/>
    </source>
</evidence>
<dbReference type="InterPro" id="IPR020476">
    <property type="entry name" value="Nudix_hydrolase"/>
</dbReference>
<dbReference type="GO" id="GO:0016787">
    <property type="term" value="F:hydrolase activity"/>
    <property type="evidence" value="ECO:0007669"/>
    <property type="project" value="UniProtKB-KW"/>
</dbReference>
<dbReference type="PANTHER" id="PTHR43736">
    <property type="entry name" value="ADP-RIBOSE PYROPHOSPHATASE"/>
    <property type="match status" value="1"/>
</dbReference>
<evidence type="ECO:0000313" key="6">
    <source>
        <dbReference type="Proteomes" id="UP000242699"/>
    </source>
</evidence>
<name>A0A2T2WSY6_9FIRM</name>
<dbReference type="InterPro" id="IPR020084">
    <property type="entry name" value="NUDIX_hydrolase_CS"/>
</dbReference>
<dbReference type="Proteomes" id="UP000242699">
    <property type="component" value="Unassembled WGS sequence"/>
</dbReference>
<dbReference type="AlphaFoldDB" id="A0A2T2WSY6"/>
<feature type="domain" description="Nudix hydrolase" evidence="4">
    <location>
        <begin position="62"/>
        <end position="192"/>
    </location>
</feature>
<dbReference type="PRINTS" id="PR00502">
    <property type="entry name" value="NUDIXFAMILY"/>
</dbReference>
<organism evidence="5 6">
    <name type="scientific">Sulfobacillus benefaciens</name>
    <dbReference type="NCBI Taxonomy" id="453960"/>
    <lineage>
        <taxon>Bacteria</taxon>
        <taxon>Bacillati</taxon>
        <taxon>Bacillota</taxon>
        <taxon>Clostridia</taxon>
        <taxon>Eubacteriales</taxon>
        <taxon>Clostridiales Family XVII. Incertae Sedis</taxon>
        <taxon>Sulfobacillus</taxon>
    </lineage>
</organism>
<dbReference type="PROSITE" id="PS00893">
    <property type="entry name" value="NUDIX_BOX"/>
    <property type="match status" value="1"/>
</dbReference>
<dbReference type="EMBL" id="PXYT01000056">
    <property type="protein sequence ID" value="PSR25347.1"/>
    <property type="molecule type" value="Genomic_DNA"/>
</dbReference>